<evidence type="ECO:0000256" key="1">
    <source>
        <dbReference type="SAM" id="MobiDB-lite"/>
    </source>
</evidence>
<dbReference type="Proteomes" id="UP000305948">
    <property type="component" value="Unassembled WGS sequence"/>
</dbReference>
<dbReference type="AlphaFoldDB" id="A0A5C3NDC4"/>
<accession>A0A5C3NDC4</accession>
<dbReference type="Pfam" id="PF20209">
    <property type="entry name" value="DUF6570"/>
    <property type="match status" value="1"/>
</dbReference>
<feature type="non-terminal residue" evidence="3">
    <location>
        <position position="177"/>
    </location>
</feature>
<organism evidence="3 4">
    <name type="scientific">Heliocybe sulcata</name>
    <dbReference type="NCBI Taxonomy" id="5364"/>
    <lineage>
        <taxon>Eukaryota</taxon>
        <taxon>Fungi</taxon>
        <taxon>Dikarya</taxon>
        <taxon>Basidiomycota</taxon>
        <taxon>Agaricomycotina</taxon>
        <taxon>Agaricomycetes</taxon>
        <taxon>Gloeophyllales</taxon>
        <taxon>Gloeophyllaceae</taxon>
        <taxon>Heliocybe</taxon>
    </lineage>
</organism>
<proteinExistence type="predicted"/>
<dbReference type="EMBL" id="ML213505">
    <property type="protein sequence ID" value="TFK55360.1"/>
    <property type="molecule type" value="Genomic_DNA"/>
</dbReference>
<feature type="region of interest" description="Disordered" evidence="1">
    <location>
        <begin position="49"/>
        <end position="86"/>
    </location>
</feature>
<dbReference type="InterPro" id="IPR046700">
    <property type="entry name" value="DUF6570"/>
</dbReference>
<feature type="non-terminal residue" evidence="3">
    <location>
        <position position="1"/>
    </location>
</feature>
<gene>
    <name evidence="3" type="ORF">OE88DRAFT_1608444</name>
</gene>
<keyword evidence="4" id="KW-1185">Reference proteome</keyword>
<dbReference type="OrthoDB" id="3221862at2759"/>
<sequence length="177" mass="20095">QPTEEDFKRTPLLVSHNRVSGALEWLKLNHQDYHDIDISYENIRSYPETSPPVTVSYHKETDNKEELSKSLHDTGEEEGSTSRPCPLVVHGVTGSQLHTQTMKSLKATALKHLLSGGKIMAVGHAENPESLYNNPHLYPQMFPWLFPYGLGGIGNTNYYKKISETAHKHCLLMYYDK</sequence>
<protein>
    <recommendedName>
        <fullName evidence="2">DUF6570 domain-containing protein</fullName>
    </recommendedName>
</protein>
<evidence type="ECO:0000313" key="4">
    <source>
        <dbReference type="Proteomes" id="UP000305948"/>
    </source>
</evidence>
<name>A0A5C3NDC4_9AGAM</name>
<feature type="domain" description="DUF6570" evidence="2">
    <location>
        <begin position="1"/>
        <end position="44"/>
    </location>
</feature>
<evidence type="ECO:0000313" key="3">
    <source>
        <dbReference type="EMBL" id="TFK55360.1"/>
    </source>
</evidence>
<feature type="compositionally biased region" description="Basic and acidic residues" evidence="1">
    <location>
        <begin position="57"/>
        <end position="74"/>
    </location>
</feature>
<reference evidence="3 4" key="1">
    <citation type="journal article" date="2019" name="Nat. Ecol. Evol.">
        <title>Megaphylogeny resolves global patterns of mushroom evolution.</title>
        <authorList>
            <person name="Varga T."/>
            <person name="Krizsan K."/>
            <person name="Foldi C."/>
            <person name="Dima B."/>
            <person name="Sanchez-Garcia M."/>
            <person name="Sanchez-Ramirez S."/>
            <person name="Szollosi G.J."/>
            <person name="Szarkandi J.G."/>
            <person name="Papp V."/>
            <person name="Albert L."/>
            <person name="Andreopoulos W."/>
            <person name="Angelini C."/>
            <person name="Antonin V."/>
            <person name="Barry K.W."/>
            <person name="Bougher N.L."/>
            <person name="Buchanan P."/>
            <person name="Buyck B."/>
            <person name="Bense V."/>
            <person name="Catcheside P."/>
            <person name="Chovatia M."/>
            <person name="Cooper J."/>
            <person name="Damon W."/>
            <person name="Desjardin D."/>
            <person name="Finy P."/>
            <person name="Geml J."/>
            <person name="Haridas S."/>
            <person name="Hughes K."/>
            <person name="Justo A."/>
            <person name="Karasinski D."/>
            <person name="Kautmanova I."/>
            <person name="Kiss B."/>
            <person name="Kocsube S."/>
            <person name="Kotiranta H."/>
            <person name="LaButti K.M."/>
            <person name="Lechner B.E."/>
            <person name="Liimatainen K."/>
            <person name="Lipzen A."/>
            <person name="Lukacs Z."/>
            <person name="Mihaltcheva S."/>
            <person name="Morgado L.N."/>
            <person name="Niskanen T."/>
            <person name="Noordeloos M.E."/>
            <person name="Ohm R.A."/>
            <person name="Ortiz-Santana B."/>
            <person name="Ovrebo C."/>
            <person name="Racz N."/>
            <person name="Riley R."/>
            <person name="Savchenko A."/>
            <person name="Shiryaev A."/>
            <person name="Soop K."/>
            <person name="Spirin V."/>
            <person name="Szebenyi C."/>
            <person name="Tomsovsky M."/>
            <person name="Tulloss R.E."/>
            <person name="Uehling J."/>
            <person name="Grigoriev I.V."/>
            <person name="Vagvolgyi C."/>
            <person name="Papp T."/>
            <person name="Martin F.M."/>
            <person name="Miettinen O."/>
            <person name="Hibbett D.S."/>
            <person name="Nagy L.G."/>
        </authorList>
    </citation>
    <scope>NUCLEOTIDE SEQUENCE [LARGE SCALE GENOMIC DNA]</scope>
    <source>
        <strain evidence="3 4">OMC1185</strain>
    </source>
</reference>
<evidence type="ECO:0000259" key="2">
    <source>
        <dbReference type="Pfam" id="PF20209"/>
    </source>
</evidence>